<dbReference type="AlphaFoldDB" id="A0AAX6MSM9"/>
<evidence type="ECO:0000313" key="2">
    <source>
        <dbReference type="EMBL" id="KAK6955629.1"/>
    </source>
</evidence>
<dbReference type="Proteomes" id="UP001369815">
    <property type="component" value="Unassembled WGS sequence"/>
</dbReference>
<comment type="caution">
    <text evidence="2">The sequence shown here is derived from an EMBL/GenBank/DDBJ whole genome shotgun (WGS) entry which is preliminary data.</text>
</comment>
<name>A0AAX6MSM9_9PEZI</name>
<protein>
    <submittedName>
        <fullName evidence="2">Uncharacterized protein</fullName>
    </submittedName>
</protein>
<dbReference type="InterPro" id="IPR036514">
    <property type="entry name" value="SGNH_hydro_sf"/>
</dbReference>
<proteinExistence type="predicted"/>
<reference evidence="2 3" key="1">
    <citation type="journal article" date="2024" name="Front Chem Biol">
        <title>Unveiling the potential of Daldinia eschscholtzii MFLUCC 19-0629 through bioactivity and bioinformatics studies for enhanced sustainable agriculture production.</title>
        <authorList>
            <person name="Brooks S."/>
            <person name="Weaver J.A."/>
            <person name="Klomchit A."/>
            <person name="Alharthi S.A."/>
            <person name="Onlamun T."/>
            <person name="Nurani R."/>
            <person name="Vong T.K."/>
            <person name="Alberti F."/>
            <person name="Greco C."/>
        </authorList>
    </citation>
    <scope>NUCLEOTIDE SEQUENCE [LARGE SCALE GENOMIC DNA]</scope>
    <source>
        <strain evidence="2">MFLUCC 19-0629</strain>
    </source>
</reference>
<dbReference type="Gene3D" id="3.40.50.1110">
    <property type="entry name" value="SGNH hydrolase"/>
    <property type="match status" value="1"/>
</dbReference>
<sequence length="389" mass="44406">MDGYSLNCDTYLSFMPLADDDGGSIVSNSLFEAALARTVSADNNTLSGLDYSWLALEYPVPFNQDLFRQVDEFLASPPPRYPPRDTLWIFNIGYWDIWHLAALPRKLAMHMIETQAQQVLSYIELLYEEAHKNDSIAFSETYTDTAKTTPIRPPFRVFIPKAFDISLTPGFVTTRPTPPPPHTKAEQMRNAAFLESHWDKVFQDMLHEWERLPKEELGDEDDLSEIKDSDLLLNKKALRANKPSIPSARREAITYDISSYLRELIVERQLRHAGIVDHNEVGSAAVADGYSEIWEPCIKRDDPSGDKNENAKGSTHDGWSVCNTPDEYLFWTDFTVSRRAVFEMGRRAAELLKRHIQTDTEWSEKDKQPPSSLRKDDNGEPLKAEAFEG</sequence>
<feature type="compositionally biased region" description="Basic and acidic residues" evidence="1">
    <location>
        <begin position="299"/>
        <end position="310"/>
    </location>
</feature>
<gene>
    <name evidence="2" type="ORF">Daesc_003271</name>
</gene>
<accession>A0AAX6MSM9</accession>
<feature type="region of interest" description="Disordered" evidence="1">
    <location>
        <begin position="355"/>
        <end position="389"/>
    </location>
</feature>
<evidence type="ECO:0000256" key="1">
    <source>
        <dbReference type="SAM" id="MobiDB-lite"/>
    </source>
</evidence>
<organism evidence="2 3">
    <name type="scientific">Daldinia eschscholtzii</name>
    <dbReference type="NCBI Taxonomy" id="292717"/>
    <lineage>
        <taxon>Eukaryota</taxon>
        <taxon>Fungi</taxon>
        <taxon>Dikarya</taxon>
        <taxon>Ascomycota</taxon>
        <taxon>Pezizomycotina</taxon>
        <taxon>Sordariomycetes</taxon>
        <taxon>Xylariomycetidae</taxon>
        <taxon>Xylariales</taxon>
        <taxon>Hypoxylaceae</taxon>
        <taxon>Daldinia</taxon>
    </lineage>
</organism>
<keyword evidence="3" id="KW-1185">Reference proteome</keyword>
<dbReference type="EMBL" id="JBANMG010000003">
    <property type="protein sequence ID" value="KAK6955629.1"/>
    <property type="molecule type" value="Genomic_DNA"/>
</dbReference>
<feature type="region of interest" description="Disordered" evidence="1">
    <location>
        <begin position="299"/>
        <end position="318"/>
    </location>
</feature>
<evidence type="ECO:0000313" key="3">
    <source>
        <dbReference type="Proteomes" id="UP001369815"/>
    </source>
</evidence>